<reference evidence="1 2" key="1">
    <citation type="submission" date="2013-08" db="EMBL/GenBank/DDBJ databases">
        <authorList>
            <person name="Weinstock G."/>
            <person name="Sodergren E."/>
            <person name="Wylie T."/>
            <person name="Fulton L."/>
            <person name="Fulton R."/>
            <person name="Fronick C."/>
            <person name="O'Laughlin M."/>
            <person name="Godfrey J."/>
            <person name="Miner T."/>
            <person name="Herter B."/>
            <person name="Appelbaum E."/>
            <person name="Cordes M."/>
            <person name="Lek S."/>
            <person name="Wollam A."/>
            <person name="Pepin K.H."/>
            <person name="Palsikar V.B."/>
            <person name="Mitreva M."/>
            <person name="Wilson R.K."/>
        </authorList>
    </citation>
    <scope>NUCLEOTIDE SEQUENCE [LARGE SCALE GENOMIC DNA]</scope>
    <source>
        <strain evidence="1 2">ATCC 15930</strain>
    </source>
</reference>
<sequence length="46" mass="5494">MCRLAISYLQKPRWLFLGLYSPFKEVWMSLNFEARKRIKNMGSLAV</sequence>
<protein>
    <submittedName>
        <fullName evidence="1">Uncharacterized protein</fullName>
    </submittedName>
</protein>
<dbReference type="PATRIC" id="fig|1122985.7.peg.1090"/>
<accession>A0A069QSN0</accession>
<dbReference type="HOGENOM" id="CLU_3187323_0_0_10"/>
<evidence type="ECO:0000313" key="2">
    <source>
        <dbReference type="Proteomes" id="UP000027442"/>
    </source>
</evidence>
<proteinExistence type="predicted"/>
<gene>
    <name evidence="1" type="ORF">HMPREF1991_01050</name>
</gene>
<dbReference type="AlphaFoldDB" id="A0A069QSN0"/>
<keyword evidence="2" id="KW-1185">Reference proteome</keyword>
<evidence type="ECO:0000313" key="1">
    <source>
        <dbReference type="EMBL" id="KDR52861.1"/>
    </source>
</evidence>
<dbReference type="Proteomes" id="UP000027442">
    <property type="component" value="Unassembled WGS sequence"/>
</dbReference>
<dbReference type="EMBL" id="JNGW01000042">
    <property type="protein sequence ID" value="KDR52861.1"/>
    <property type="molecule type" value="Genomic_DNA"/>
</dbReference>
<comment type="caution">
    <text evidence="1">The sequence shown here is derived from an EMBL/GenBank/DDBJ whole genome shotgun (WGS) entry which is preliminary data.</text>
</comment>
<name>A0A069QSN0_HOYLO</name>
<organism evidence="1 2">
    <name type="scientific">Hoylesella loescheii DSM 19665 = JCM 12249 = ATCC 15930</name>
    <dbReference type="NCBI Taxonomy" id="1122985"/>
    <lineage>
        <taxon>Bacteria</taxon>
        <taxon>Pseudomonadati</taxon>
        <taxon>Bacteroidota</taxon>
        <taxon>Bacteroidia</taxon>
        <taxon>Bacteroidales</taxon>
        <taxon>Prevotellaceae</taxon>
        <taxon>Hoylesella</taxon>
    </lineage>
</organism>